<protein>
    <submittedName>
        <fullName evidence="3">Outer membrane biogenesis protein BamB</fullName>
    </submittedName>
</protein>
<evidence type="ECO:0000259" key="2">
    <source>
        <dbReference type="Pfam" id="PF13360"/>
    </source>
</evidence>
<accession>A0A5C6E7A1</accession>
<dbReference type="Proteomes" id="UP000318288">
    <property type="component" value="Unassembled WGS sequence"/>
</dbReference>
<dbReference type="Gene3D" id="2.40.10.480">
    <property type="match status" value="1"/>
</dbReference>
<dbReference type="EMBL" id="SJPW01000013">
    <property type="protein sequence ID" value="TWU44464.1"/>
    <property type="molecule type" value="Genomic_DNA"/>
</dbReference>
<dbReference type="AlphaFoldDB" id="A0A5C6E7A1"/>
<dbReference type="InterPro" id="IPR015943">
    <property type="entry name" value="WD40/YVTN_repeat-like_dom_sf"/>
</dbReference>
<gene>
    <name evidence="3" type="ORF">Poly51_61790</name>
</gene>
<dbReference type="InterPro" id="IPR002372">
    <property type="entry name" value="PQQ_rpt_dom"/>
</dbReference>
<sequence length="442" mass="48471" precursor="true">MKNESALNACLLLLLFQVFAFGDSFADNWPQWRGPDATGVSRIANPPVEWSEDKNIKWKVAIEGRGTSTPIIWNEKVFILTAINTGVKDPSIPDPEDQPKTNFFDIKLPNAQHAFIVVCLDRNTGKELWRQVAATKIPHEGAHNDNDFASSSPTTDGQRLYCWFGSAGMFCYDLDGRKLWERDLGEAKVGSSLGEGCSPVLHDGKLVIVRDHAGQSTIEVLDATTGNTLWKRERDEGNAWATPRVIQHSGKTQVITAASGAVRSYDLESGEIIWQCSGLTGNVIPCPVVDGDYVICMSGYEGYAAMAIPLTETGDTSASEKILWKQDRGTPYIPSPLLYDGLLYYNQSNQSILTCLDSKTGEVVFGPERLGQLSNIYASPVGAAGRVYIVGRNGTTMVLDRSPQCKVLATNELDERFDASPALAGKQLFLRGATYLYCIEKN</sequence>
<dbReference type="Pfam" id="PF13360">
    <property type="entry name" value="PQQ_2"/>
    <property type="match status" value="1"/>
</dbReference>
<dbReference type="PANTHER" id="PTHR34512">
    <property type="entry name" value="CELL SURFACE PROTEIN"/>
    <property type="match status" value="1"/>
</dbReference>
<dbReference type="SUPFAM" id="SSF50998">
    <property type="entry name" value="Quinoprotein alcohol dehydrogenase-like"/>
    <property type="match status" value="1"/>
</dbReference>
<keyword evidence="4" id="KW-1185">Reference proteome</keyword>
<comment type="caution">
    <text evidence="3">The sequence shown here is derived from an EMBL/GenBank/DDBJ whole genome shotgun (WGS) entry which is preliminary data.</text>
</comment>
<keyword evidence="1" id="KW-0732">Signal</keyword>
<dbReference type="RefSeq" id="WP_146462509.1">
    <property type="nucleotide sequence ID" value="NZ_SJPW01000013.1"/>
</dbReference>
<dbReference type="OrthoDB" id="244732at2"/>
<evidence type="ECO:0000256" key="1">
    <source>
        <dbReference type="SAM" id="SignalP"/>
    </source>
</evidence>
<feature type="domain" description="Pyrrolo-quinoline quinone repeat" evidence="2">
    <location>
        <begin position="116"/>
        <end position="364"/>
    </location>
</feature>
<feature type="chain" id="PRO_5022792576" evidence="1">
    <location>
        <begin position="27"/>
        <end position="442"/>
    </location>
</feature>
<reference evidence="3 4" key="1">
    <citation type="submission" date="2019-02" db="EMBL/GenBank/DDBJ databases">
        <title>Deep-cultivation of Planctomycetes and their phenomic and genomic characterization uncovers novel biology.</title>
        <authorList>
            <person name="Wiegand S."/>
            <person name="Jogler M."/>
            <person name="Boedeker C."/>
            <person name="Pinto D."/>
            <person name="Vollmers J."/>
            <person name="Rivas-Marin E."/>
            <person name="Kohn T."/>
            <person name="Peeters S.H."/>
            <person name="Heuer A."/>
            <person name="Rast P."/>
            <person name="Oberbeckmann S."/>
            <person name="Bunk B."/>
            <person name="Jeske O."/>
            <person name="Meyerdierks A."/>
            <person name="Storesund J.E."/>
            <person name="Kallscheuer N."/>
            <person name="Luecker S."/>
            <person name="Lage O.M."/>
            <person name="Pohl T."/>
            <person name="Merkel B.J."/>
            <person name="Hornburger P."/>
            <person name="Mueller R.-W."/>
            <person name="Bruemmer F."/>
            <person name="Labrenz M."/>
            <person name="Spormann A.M."/>
            <person name="Op Den Camp H."/>
            <person name="Overmann J."/>
            <person name="Amann R."/>
            <person name="Jetten M.S.M."/>
            <person name="Mascher T."/>
            <person name="Medema M.H."/>
            <person name="Devos D.P."/>
            <person name="Kaster A.-K."/>
            <person name="Ovreas L."/>
            <person name="Rohde M."/>
            <person name="Galperin M.Y."/>
            <person name="Jogler C."/>
        </authorList>
    </citation>
    <scope>NUCLEOTIDE SEQUENCE [LARGE SCALE GENOMIC DNA]</scope>
    <source>
        <strain evidence="3 4">Poly51</strain>
    </source>
</reference>
<dbReference type="InterPro" id="IPR011047">
    <property type="entry name" value="Quinoprotein_ADH-like_sf"/>
</dbReference>
<feature type="signal peptide" evidence="1">
    <location>
        <begin position="1"/>
        <end position="26"/>
    </location>
</feature>
<dbReference type="PANTHER" id="PTHR34512:SF30">
    <property type="entry name" value="OUTER MEMBRANE PROTEIN ASSEMBLY FACTOR BAMB"/>
    <property type="match status" value="1"/>
</dbReference>
<organism evidence="3 4">
    <name type="scientific">Rubripirellula tenax</name>
    <dbReference type="NCBI Taxonomy" id="2528015"/>
    <lineage>
        <taxon>Bacteria</taxon>
        <taxon>Pseudomonadati</taxon>
        <taxon>Planctomycetota</taxon>
        <taxon>Planctomycetia</taxon>
        <taxon>Pirellulales</taxon>
        <taxon>Pirellulaceae</taxon>
        <taxon>Rubripirellula</taxon>
    </lineage>
</organism>
<evidence type="ECO:0000313" key="3">
    <source>
        <dbReference type="EMBL" id="TWU44464.1"/>
    </source>
</evidence>
<proteinExistence type="predicted"/>
<name>A0A5C6E7A1_9BACT</name>
<dbReference type="Gene3D" id="2.130.10.10">
    <property type="entry name" value="YVTN repeat-like/Quinoprotein amine dehydrogenase"/>
    <property type="match status" value="1"/>
</dbReference>
<evidence type="ECO:0000313" key="4">
    <source>
        <dbReference type="Proteomes" id="UP000318288"/>
    </source>
</evidence>